<protein>
    <submittedName>
        <fullName evidence="1">Uncharacterized protein</fullName>
    </submittedName>
</protein>
<reference evidence="1" key="1">
    <citation type="journal article" date="2014" name="Front. Microbiol.">
        <title>High frequency of phylogenetically diverse reductive dehalogenase-homologous genes in deep subseafloor sedimentary metagenomes.</title>
        <authorList>
            <person name="Kawai M."/>
            <person name="Futagami T."/>
            <person name="Toyoda A."/>
            <person name="Takaki Y."/>
            <person name="Nishi S."/>
            <person name="Hori S."/>
            <person name="Arai W."/>
            <person name="Tsubouchi T."/>
            <person name="Morono Y."/>
            <person name="Uchiyama I."/>
            <person name="Ito T."/>
            <person name="Fujiyama A."/>
            <person name="Inagaki F."/>
            <person name="Takami H."/>
        </authorList>
    </citation>
    <scope>NUCLEOTIDE SEQUENCE</scope>
    <source>
        <strain evidence="1">Expedition CK06-06</strain>
    </source>
</reference>
<sequence length="70" mass="7845">MELVDSYTIRFFIDGDPLIAPGEKSNAPVDLFFGAWTLALYDLFCPGPGVCPDDPGQYEKCEQYGDSERY</sequence>
<gene>
    <name evidence="1" type="ORF">S12H4_08583</name>
</gene>
<accession>X1QCM9</accession>
<dbReference type="EMBL" id="BARW01003334">
    <property type="protein sequence ID" value="GAI65958.1"/>
    <property type="molecule type" value="Genomic_DNA"/>
</dbReference>
<dbReference type="AlphaFoldDB" id="X1QCM9"/>
<comment type="caution">
    <text evidence="1">The sequence shown here is derived from an EMBL/GenBank/DDBJ whole genome shotgun (WGS) entry which is preliminary data.</text>
</comment>
<name>X1QCM9_9ZZZZ</name>
<proteinExistence type="predicted"/>
<evidence type="ECO:0000313" key="1">
    <source>
        <dbReference type="EMBL" id="GAI65958.1"/>
    </source>
</evidence>
<organism evidence="1">
    <name type="scientific">marine sediment metagenome</name>
    <dbReference type="NCBI Taxonomy" id="412755"/>
    <lineage>
        <taxon>unclassified sequences</taxon>
        <taxon>metagenomes</taxon>
        <taxon>ecological metagenomes</taxon>
    </lineage>
</organism>